<dbReference type="SMART" id="SM00343">
    <property type="entry name" value="ZnF_C2HC"/>
    <property type="match status" value="1"/>
</dbReference>
<dbReference type="GO" id="GO:0016567">
    <property type="term" value="P:protein ubiquitination"/>
    <property type="evidence" value="ECO:0000318"/>
    <property type="project" value="GO_Central"/>
</dbReference>
<dbReference type="PANTHER" id="PTHR15439:SF11">
    <property type="entry name" value="E3 UBIQUITIN LIGASE PQT3-LIKE ISOFORM X1"/>
    <property type="match status" value="1"/>
</dbReference>
<dbReference type="Proteomes" id="UP000091857">
    <property type="component" value="Chromosome 16"/>
</dbReference>
<dbReference type="Pfam" id="PF00098">
    <property type="entry name" value="zf-CCHC"/>
    <property type="match status" value="1"/>
</dbReference>
<dbReference type="InterPro" id="IPR001878">
    <property type="entry name" value="Znf_CCHC"/>
</dbReference>
<keyword evidence="3 6" id="KW-0863">Zinc-finger</keyword>
<dbReference type="SUPFAM" id="SSF57850">
    <property type="entry name" value="RING/U-box"/>
    <property type="match status" value="1"/>
</dbReference>
<sequence length="747" mass="84304">MAIRFRFRSSANYDSLLIEGQPSISIRDLKAKIVNNKNLNICQDFDLVFSDAETGQEYYDENIQLPSGSSVIIKRVPAGSARADIGHVKSLENIRIKETNMVRTSPQANVEVDNFDDFGVELCPIPEATISGSDLDLVVDKQFCTTNDETPRYFEISRVGCQKLEASELIEAIPTRPLNIGDNEDISPKKMVTANPQAMQNVDLPAELKCSLCETFFKEAMMIPCCQHSFCEKCIRLVLIEKRRCPKCLSTKYTVEDLLPNVSLRQAIEHFLESQILIRSSDNAFGYAPDGESGIQVKEMSCAVSIHQKEAVLPHSPCATGRGSNQIIGKSVGGKSLLHHKLKETHAGKHGLRHPVDSDRGSEDLVSDFQGENQPMHEEAESTMKKKKASWVNTAGVDRSFVEMGRHRKGDRTCFMCGSPDHFIRDCPAASSPHPMLQTGNAMFPGAMPGFLSPWGSFPQIRPFLSPYGNPYAPAIFPPTTFAVPTYMPSMFGGVAPYGGFTRVGGLACPVGPSAEWHVDRSDGQELQGYEKRQKVSHNNLGRRQSFDYDEDASFNKRHNETERSPGLRTHRDGGRSASHSRDSFTDSPRRKHRHHVSFDYELERSSSEVEDMPSSSNWHSEEQLKRRHRNSKKHDGRIVHIGGDSRHSHRQHQTQSKPKDIKRMRVASEGKRDERKHHSQSESGLQPSLSSDHKTQWKERDCSYGSRHSRHNSWSMNNDPSHERWQMVSGSDEDEDHHYYKRKRLH</sequence>
<comment type="subcellular location">
    <subcellularLocation>
        <location evidence="1">Nucleus</location>
    </subcellularLocation>
</comment>
<feature type="compositionally biased region" description="Basic and acidic residues" evidence="7">
    <location>
        <begin position="354"/>
        <end position="363"/>
    </location>
</feature>
<dbReference type="GO" id="GO:0006511">
    <property type="term" value="P:ubiquitin-dependent protein catabolic process"/>
    <property type="evidence" value="ECO:0000318"/>
    <property type="project" value="GO_Central"/>
</dbReference>
<feature type="domain" description="DWNN" evidence="10">
    <location>
        <begin position="3"/>
        <end position="77"/>
    </location>
</feature>
<evidence type="ECO:0000256" key="6">
    <source>
        <dbReference type="PROSITE-ProRule" id="PRU00047"/>
    </source>
</evidence>
<keyword evidence="4" id="KW-0862">Zinc</keyword>
<dbReference type="Gene3D" id="3.10.20.90">
    <property type="entry name" value="Phosphatidylinositol 3-kinase Catalytic Subunit, Chain A, domain 1"/>
    <property type="match status" value="1"/>
</dbReference>
<evidence type="ECO:0000259" key="9">
    <source>
        <dbReference type="PROSITE" id="PS50158"/>
    </source>
</evidence>
<proteinExistence type="predicted"/>
<feature type="compositionally biased region" description="Basic residues" evidence="7">
    <location>
        <begin position="626"/>
        <end position="636"/>
    </location>
</feature>
<evidence type="ECO:0000256" key="2">
    <source>
        <dbReference type="ARBA" id="ARBA00022723"/>
    </source>
</evidence>
<accession>A0A251JFH4</accession>
<dbReference type="GO" id="GO:0008270">
    <property type="term" value="F:zinc ion binding"/>
    <property type="evidence" value="ECO:0007669"/>
    <property type="project" value="UniProtKB-KW"/>
</dbReference>
<evidence type="ECO:0000256" key="1">
    <source>
        <dbReference type="ARBA" id="ARBA00004123"/>
    </source>
</evidence>
<evidence type="ECO:0000256" key="3">
    <source>
        <dbReference type="ARBA" id="ARBA00022771"/>
    </source>
</evidence>
<reference evidence="11 12" key="1">
    <citation type="submission" date="2016-02" db="EMBL/GenBank/DDBJ databases">
        <title>WGS assembly of Manihot esculenta.</title>
        <authorList>
            <person name="Bredeson J.V."/>
            <person name="Prochnik S.E."/>
            <person name="Lyons J.B."/>
            <person name="Schmutz J."/>
            <person name="Grimwood J."/>
            <person name="Vrebalov J."/>
            <person name="Bart R.S."/>
            <person name="Amuge T."/>
            <person name="Ferguson M.E."/>
            <person name="Green R."/>
            <person name="Putnam N."/>
            <person name="Stites J."/>
            <person name="Rounsley S."/>
            <person name="Rokhsar D.S."/>
        </authorList>
    </citation>
    <scope>NUCLEOTIDE SEQUENCE [LARGE SCALE GENOMIC DNA]</scope>
    <source>
        <strain evidence="12">cv. AM560-2</strain>
        <tissue evidence="11">Leaf</tissue>
    </source>
</reference>
<dbReference type="SUPFAM" id="SSF57756">
    <property type="entry name" value="Retrovirus zinc finger-like domains"/>
    <property type="match status" value="1"/>
</dbReference>
<dbReference type="AlphaFoldDB" id="A0A251JFH4"/>
<evidence type="ECO:0000256" key="5">
    <source>
        <dbReference type="ARBA" id="ARBA00023242"/>
    </source>
</evidence>
<dbReference type="InterPro" id="IPR017907">
    <property type="entry name" value="Znf_RING_CS"/>
</dbReference>
<dbReference type="Pfam" id="PF13923">
    <property type="entry name" value="zf-C3HC4_2"/>
    <property type="match status" value="1"/>
</dbReference>
<protein>
    <submittedName>
        <fullName evidence="11">Uncharacterized protein</fullName>
    </submittedName>
</protein>
<dbReference type="SMART" id="SM00184">
    <property type="entry name" value="RING"/>
    <property type="match status" value="1"/>
</dbReference>
<dbReference type="PROSITE" id="PS50158">
    <property type="entry name" value="ZF_CCHC"/>
    <property type="match status" value="1"/>
</dbReference>
<dbReference type="InterPro" id="IPR001841">
    <property type="entry name" value="Znf_RING"/>
</dbReference>
<dbReference type="PROSITE" id="PS00518">
    <property type="entry name" value="ZF_RING_1"/>
    <property type="match status" value="1"/>
</dbReference>
<dbReference type="GO" id="GO:0061630">
    <property type="term" value="F:ubiquitin protein ligase activity"/>
    <property type="evidence" value="ECO:0000318"/>
    <property type="project" value="GO_Central"/>
</dbReference>
<dbReference type="InterPro" id="IPR014891">
    <property type="entry name" value="DWNN_domain"/>
</dbReference>
<feature type="domain" description="RING-type" evidence="8">
    <location>
        <begin position="210"/>
        <end position="248"/>
    </location>
</feature>
<dbReference type="InterPro" id="IPR013083">
    <property type="entry name" value="Znf_RING/FYVE/PHD"/>
</dbReference>
<dbReference type="PROSITE" id="PS50089">
    <property type="entry name" value="ZF_RING_2"/>
    <property type="match status" value="1"/>
</dbReference>
<dbReference type="EMBL" id="CM004402">
    <property type="protein sequence ID" value="OAY26913.1"/>
    <property type="molecule type" value="Genomic_DNA"/>
</dbReference>
<dbReference type="SMART" id="SM01180">
    <property type="entry name" value="DWNN"/>
    <property type="match status" value="1"/>
</dbReference>
<feature type="domain" description="CCHC-type" evidence="9">
    <location>
        <begin position="414"/>
        <end position="428"/>
    </location>
</feature>
<dbReference type="InterPro" id="IPR033489">
    <property type="entry name" value="RBBP6"/>
</dbReference>
<dbReference type="EMBL" id="CM004402">
    <property type="protein sequence ID" value="OAY26916.1"/>
    <property type="molecule type" value="Genomic_DNA"/>
</dbReference>
<evidence type="ECO:0000259" key="8">
    <source>
        <dbReference type="PROSITE" id="PS50089"/>
    </source>
</evidence>
<dbReference type="PANTHER" id="PTHR15439">
    <property type="entry name" value="RETINOBLASTOMA-BINDING PROTEIN 6"/>
    <property type="match status" value="1"/>
</dbReference>
<keyword evidence="12" id="KW-1185">Reference proteome</keyword>
<evidence type="ECO:0000259" key="10">
    <source>
        <dbReference type="PROSITE" id="PS51282"/>
    </source>
</evidence>
<organism evidence="11 12">
    <name type="scientific">Manihot esculenta</name>
    <name type="common">Cassava</name>
    <name type="synonym">Jatropha manihot</name>
    <dbReference type="NCBI Taxonomy" id="3983"/>
    <lineage>
        <taxon>Eukaryota</taxon>
        <taxon>Viridiplantae</taxon>
        <taxon>Streptophyta</taxon>
        <taxon>Embryophyta</taxon>
        <taxon>Tracheophyta</taxon>
        <taxon>Spermatophyta</taxon>
        <taxon>Magnoliopsida</taxon>
        <taxon>eudicotyledons</taxon>
        <taxon>Gunneridae</taxon>
        <taxon>Pentapetalae</taxon>
        <taxon>rosids</taxon>
        <taxon>fabids</taxon>
        <taxon>Malpighiales</taxon>
        <taxon>Euphorbiaceae</taxon>
        <taxon>Crotonoideae</taxon>
        <taxon>Manihoteae</taxon>
        <taxon>Manihot</taxon>
    </lineage>
</organism>
<keyword evidence="2" id="KW-0479">Metal-binding</keyword>
<feature type="compositionally biased region" description="Polar residues" evidence="7">
    <location>
        <begin position="682"/>
        <end position="691"/>
    </location>
</feature>
<feature type="compositionally biased region" description="Basic and acidic residues" evidence="7">
    <location>
        <begin position="554"/>
        <end position="589"/>
    </location>
</feature>
<dbReference type="GO" id="GO:0003676">
    <property type="term" value="F:nucleic acid binding"/>
    <property type="evidence" value="ECO:0007669"/>
    <property type="project" value="InterPro"/>
</dbReference>
<evidence type="ECO:0000313" key="11">
    <source>
        <dbReference type="EMBL" id="OAY26914.1"/>
    </source>
</evidence>
<keyword evidence="5" id="KW-0539">Nucleus</keyword>
<feature type="compositionally biased region" description="Basic and acidic residues" evidence="7">
    <location>
        <begin position="692"/>
        <end position="703"/>
    </location>
</feature>
<dbReference type="GO" id="GO:0005634">
    <property type="term" value="C:nucleus"/>
    <property type="evidence" value="ECO:0000318"/>
    <property type="project" value="GO_Central"/>
</dbReference>
<feature type="compositionally biased region" description="Basic and acidic residues" evidence="7">
    <location>
        <begin position="597"/>
        <end position="608"/>
    </location>
</feature>
<dbReference type="STRING" id="3983.A0A251JFH4"/>
<feature type="region of interest" description="Disordered" evidence="7">
    <location>
        <begin position="347"/>
        <end position="377"/>
    </location>
</feature>
<dbReference type="Pfam" id="PF08783">
    <property type="entry name" value="DWNN"/>
    <property type="match status" value="1"/>
</dbReference>
<dbReference type="Gramene" id="Manes.16G085100.6.v8.1">
    <property type="protein sequence ID" value="Manes.16G085100.6.v8.1.CDS"/>
    <property type="gene ID" value="Manes.16G085100.v8.1"/>
</dbReference>
<evidence type="ECO:0000256" key="4">
    <source>
        <dbReference type="ARBA" id="ARBA00022833"/>
    </source>
</evidence>
<dbReference type="EMBL" id="CM004402">
    <property type="protein sequence ID" value="OAY26914.1"/>
    <property type="molecule type" value="Genomic_DNA"/>
</dbReference>
<feature type="region of interest" description="Disordered" evidence="7">
    <location>
        <begin position="528"/>
        <end position="747"/>
    </location>
</feature>
<dbReference type="CDD" id="cd16620">
    <property type="entry name" value="vRING-HC-C4C4_RBBP6"/>
    <property type="match status" value="1"/>
</dbReference>
<evidence type="ECO:0000313" key="12">
    <source>
        <dbReference type="Proteomes" id="UP000091857"/>
    </source>
</evidence>
<dbReference type="OrthoDB" id="106784at2759"/>
<dbReference type="PROSITE" id="PS51282">
    <property type="entry name" value="DWNN"/>
    <property type="match status" value="1"/>
</dbReference>
<feature type="compositionally biased region" description="Basic and acidic residues" evidence="7">
    <location>
        <begin position="658"/>
        <end position="674"/>
    </location>
</feature>
<name>A0A251JFH4_MANES</name>
<dbReference type="Gene3D" id="4.10.60.10">
    <property type="entry name" value="Zinc finger, CCHC-type"/>
    <property type="match status" value="1"/>
</dbReference>
<gene>
    <name evidence="11" type="ORF">MANES_16G085100</name>
</gene>
<dbReference type="InterPro" id="IPR036875">
    <property type="entry name" value="Znf_CCHC_sf"/>
</dbReference>
<dbReference type="GO" id="GO:0006397">
    <property type="term" value="P:mRNA processing"/>
    <property type="evidence" value="ECO:0007669"/>
    <property type="project" value="InterPro"/>
</dbReference>
<dbReference type="Gene3D" id="3.30.40.10">
    <property type="entry name" value="Zinc/RING finger domain, C3HC4 (zinc finger)"/>
    <property type="match status" value="1"/>
</dbReference>
<evidence type="ECO:0000256" key="7">
    <source>
        <dbReference type="SAM" id="MobiDB-lite"/>
    </source>
</evidence>